<dbReference type="InterPro" id="IPR008928">
    <property type="entry name" value="6-hairpin_glycosidase_sf"/>
</dbReference>
<proteinExistence type="inferred from homology"/>
<comment type="similarity">
    <text evidence="1">Belongs to the glycosyl hydrolase 9 (cellulase E) family.</text>
</comment>
<keyword evidence="10" id="KW-1185">Reference proteome</keyword>
<keyword evidence="5" id="KW-0624">Polysaccharide degradation</keyword>
<comment type="caution">
    <text evidence="9">The sequence shown here is derived from an EMBL/GenBank/DDBJ whole genome shotgun (WGS) entry which is preliminary data.</text>
</comment>
<dbReference type="InterPro" id="IPR001701">
    <property type="entry name" value="Glyco_hydro_9"/>
</dbReference>
<gene>
    <name evidence="9" type="ORF">GCM10007362_33920</name>
</gene>
<evidence type="ECO:0000313" key="9">
    <source>
        <dbReference type="EMBL" id="GGH82504.1"/>
    </source>
</evidence>
<evidence type="ECO:0008006" key="11">
    <source>
        <dbReference type="Google" id="ProtNLM"/>
    </source>
</evidence>
<reference evidence="10" key="1">
    <citation type="journal article" date="2019" name="Int. J. Syst. Evol. Microbiol.">
        <title>The Global Catalogue of Microorganisms (GCM) 10K type strain sequencing project: providing services to taxonomists for standard genome sequencing and annotation.</title>
        <authorList>
            <consortium name="The Broad Institute Genomics Platform"/>
            <consortium name="The Broad Institute Genome Sequencing Center for Infectious Disease"/>
            <person name="Wu L."/>
            <person name="Ma J."/>
        </authorList>
    </citation>
    <scope>NUCLEOTIDE SEQUENCE [LARGE SCALE GENOMIC DNA]</scope>
    <source>
        <strain evidence="10">CCM 8702</strain>
    </source>
</reference>
<dbReference type="Proteomes" id="UP000605427">
    <property type="component" value="Unassembled WGS sequence"/>
</dbReference>
<dbReference type="InterPro" id="IPR004197">
    <property type="entry name" value="Cellulase_Ig-like"/>
</dbReference>
<evidence type="ECO:0000256" key="1">
    <source>
        <dbReference type="ARBA" id="ARBA00007072"/>
    </source>
</evidence>
<evidence type="ECO:0000256" key="4">
    <source>
        <dbReference type="ARBA" id="ARBA00023295"/>
    </source>
</evidence>
<dbReference type="PANTHER" id="PTHR22298">
    <property type="entry name" value="ENDO-1,4-BETA-GLUCANASE"/>
    <property type="match status" value="1"/>
</dbReference>
<feature type="domain" description="Glycoside hydrolase family 9" evidence="6">
    <location>
        <begin position="315"/>
        <end position="744"/>
    </location>
</feature>
<organism evidence="9 10">
    <name type="scientific">Saccharibacillus endophyticus</name>
    <dbReference type="NCBI Taxonomy" id="2060666"/>
    <lineage>
        <taxon>Bacteria</taxon>
        <taxon>Bacillati</taxon>
        <taxon>Bacillota</taxon>
        <taxon>Bacilli</taxon>
        <taxon>Bacillales</taxon>
        <taxon>Paenibacillaceae</taxon>
        <taxon>Saccharibacillus</taxon>
    </lineage>
</organism>
<sequence>MFKMIGGLLAVSLVFPVVGPIATTHAEKIVNYVPTGGADWNKLRDIPITDYGWGDKVAVADKTYQGKKGKRIEASGSWMAHYTTNSWQTFDFSRYGANGTLEFDAVGAKGGESFRIGFRDGVHERLQADGEFYTDGDDNPEETNIDVLSKDVNEYKPLTTQWQHYSIPLRDLFGSEPLFDPSQIQLLKMVGTSETPITLHIANIRVVSPDKEVSAAPIKVNQVGYPSGGEKYALVSGYYDELDAKVGTPFEVKRTSDGATVYKGALSLVRAYDPSSGEKVLKADFTPLREAGEYEIVVDGIAEPSAAFELGADVYKDLLTDVQRFFYYQRANDDLDEKHAGEFAREGLHEIDRNLPLQSDPSIKKDVSGGWWDAGDTGKYVTAAATAVSDLLWAYEAYPKAFPDAQLNISESGNGVSDLLDEIKVETDFFLKMQDPATGGFYAYVIREPEPNRFIMDGEGPESIIPTAQTANTVGALAHASLVFKSTESLEDYSNTLLQSAVKGWAYLEQHPEYIAQPDGPYNDDNDKNDRFYAAAALYRATGEAKYGDYVKAHYRDFEHVFDSTNFSHGINGMEMIGYYHYLSAPQADPQIREWFAAKYGVWRENVLDATLNRTVWGNSTQNAFYWGANSNVASVPVSLAIGSRILGTFDEDNIRAAASNLNYLLGINPLQLSYITGYGENRIRTTHHEIYMRDFMIEMPNGYMAGGPNNSKAKFPAKAYNGSTIDWETNEQALNYNSPLIYLTAMLKEAESSE</sequence>
<protein>
    <recommendedName>
        <fullName evidence="11">Cellulase</fullName>
    </recommendedName>
</protein>
<evidence type="ECO:0000256" key="3">
    <source>
        <dbReference type="ARBA" id="ARBA00023277"/>
    </source>
</evidence>
<dbReference type="Gene3D" id="1.50.10.10">
    <property type="match status" value="1"/>
</dbReference>
<evidence type="ECO:0000259" key="7">
    <source>
        <dbReference type="Pfam" id="PF02927"/>
    </source>
</evidence>
<dbReference type="InterPro" id="IPR048758">
    <property type="entry name" value="CBM30"/>
</dbReference>
<dbReference type="Pfam" id="PF21582">
    <property type="entry name" value="CBM30"/>
    <property type="match status" value="1"/>
</dbReference>
<dbReference type="InterPro" id="IPR008979">
    <property type="entry name" value="Galactose-bd-like_sf"/>
</dbReference>
<evidence type="ECO:0000256" key="5">
    <source>
        <dbReference type="ARBA" id="ARBA00023326"/>
    </source>
</evidence>
<dbReference type="Pfam" id="PF00759">
    <property type="entry name" value="Glyco_hydro_9"/>
    <property type="match status" value="1"/>
</dbReference>
<feature type="domain" description="Carbohydrate binding" evidence="8">
    <location>
        <begin position="73"/>
        <end position="208"/>
    </location>
</feature>
<keyword evidence="3" id="KW-0119">Carbohydrate metabolism</keyword>
<evidence type="ECO:0000256" key="2">
    <source>
        <dbReference type="ARBA" id="ARBA00022801"/>
    </source>
</evidence>
<evidence type="ECO:0000259" key="6">
    <source>
        <dbReference type="Pfam" id="PF00759"/>
    </source>
</evidence>
<name>A0ABQ2A104_9BACL</name>
<dbReference type="Gene3D" id="2.60.120.430">
    <property type="entry name" value="Galactose-binding lectin"/>
    <property type="match status" value="1"/>
</dbReference>
<dbReference type="SUPFAM" id="SSF49785">
    <property type="entry name" value="Galactose-binding domain-like"/>
    <property type="match status" value="1"/>
</dbReference>
<accession>A0ABQ2A104</accession>
<dbReference type="InterPro" id="IPR012341">
    <property type="entry name" value="6hp_glycosidase-like_sf"/>
</dbReference>
<dbReference type="SUPFAM" id="SSF48208">
    <property type="entry name" value="Six-hairpin glycosidases"/>
    <property type="match status" value="1"/>
</dbReference>
<keyword evidence="4" id="KW-0326">Glycosidase</keyword>
<dbReference type="InterPro" id="IPR013783">
    <property type="entry name" value="Ig-like_fold"/>
</dbReference>
<dbReference type="CDD" id="cd02850">
    <property type="entry name" value="E_set_Cellulase_N"/>
    <property type="match status" value="1"/>
</dbReference>
<dbReference type="Pfam" id="PF02927">
    <property type="entry name" value="CelD_N"/>
    <property type="match status" value="1"/>
</dbReference>
<feature type="domain" description="Cellulase Ig-like" evidence="7">
    <location>
        <begin position="215"/>
        <end position="301"/>
    </location>
</feature>
<dbReference type="Gene3D" id="2.60.40.10">
    <property type="entry name" value="Immunoglobulins"/>
    <property type="match status" value="1"/>
</dbReference>
<dbReference type="SUPFAM" id="SSF81296">
    <property type="entry name" value="E set domains"/>
    <property type="match status" value="1"/>
</dbReference>
<dbReference type="InterPro" id="IPR014756">
    <property type="entry name" value="Ig_E-set"/>
</dbReference>
<dbReference type="EMBL" id="BMDD01000004">
    <property type="protein sequence ID" value="GGH82504.1"/>
    <property type="molecule type" value="Genomic_DNA"/>
</dbReference>
<evidence type="ECO:0000259" key="8">
    <source>
        <dbReference type="Pfam" id="PF21582"/>
    </source>
</evidence>
<evidence type="ECO:0000313" key="10">
    <source>
        <dbReference type="Proteomes" id="UP000605427"/>
    </source>
</evidence>
<keyword evidence="2" id="KW-0378">Hydrolase</keyword>